<proteinExistence type="predicted"/>
<evidence type="ECO:0000313" key="1">
    <source>
        <dbReference type="EMBL" id="EFZ13654.1"/>
    </source>
</evidence>
<dbReference type="EMBL" id="GL767516">
    <property type="protein sequence ID" value="EFZ13654.1"/>
    <property type="molecule type" value="Genomic_DNA"/>
</dbReference>
<organism>
    <name type="scientific">Solenopsis invicta</name>
    <name type="common">Red imported fire ant</name>
    <name type="synonym">Solenopsis wagneri</name>
    <dbReference type="NCBI Taxonomy" id="13686"/>
    <lineage>
        <taxon>Eukaryota</taxon>
        <taxon>Metazoa</taxon>
        <taxon>Ecdysozoa</taxon>
        <taxon>Arthropoda</taxon>
        <taxon>Hexapoda</taxon>
        <taxon>Insecta</taxon>
        <taxon>Pterygota</taxon>
        <taxon>Neoptera</taxon>
        <taxon>Endopterygota</taxon>
        <taxon>Hymenoptera</taxon>
        <taxon>Apocrita</taxon>
        <taxon>Aculeata</taxon>
        <taxon>Formicoidea</taxon>
        <taxon>Formicidae</taxon>
        <taxon>Myrmicinae</taxon>
        <taxon>Solenopsis</taxon>
    </lineage>
</organism>
<feature type="non-terminal residue" evidence="1">
    <location>
        <position position="122"/>
    </location>
</feature>
<gene>
    <name evidence="1" type="ORF">SINV_00061</name>
</gene>
<name>E9J0J8_SOLIN</name>
<sequence>MIWEKRERQERKRNVVLKRYKKDGGKVENKAGREEWGRMAVVRLKSEAEEEEVMRRKKVLKGEKIWIEYDLTWKERQSCNAGTFPVRREYRNIFSVRWDIVIGCSDVLAGCQGFSVVIRTPC</sequence>
<dbReference type="HOGENOM" id="CLU_2029592_0_0_1"/>
<accession>E9J0J8</accession>
<dbReference type="AlphaFoldDB" id="E9J0J8"/>
<reference evidence="1" key="1">
    <citation type="journal article" date="2011" name="Proc. Natl. Acad. Sci. U.S.A.">
        <title>The genome of the fire ant Solenopsis invicta.</title>
        <authorList>
            <person name="Wurm Y."/>
            <person name="Wang J."/>
            <person name="Riba-Grognuz O."/>
            <person name="Corona M."/>
            <person name="Nygaard S."/>
            <person name="Hunt B.G."/>
            <person name="Ingram K.K."/>
            <person name="Falquet L."/>
            <person name="Nipitwattanaphon M."/>
            <person name="Gotzek D."/>
            <person name="Dijkstra M.B."/>
            <person name="Oettler J."/>
            <person name="Comtesse F."/>
            <person name="Shih C.J."/>
            <person name="Wu W.J."/>
            <person name="Yang C.C."/>
            <person name="Thomas J."/>
            <person name="Beaudoing E."/>
            <person name="Pradervand S."/>
            <person name="Flegel V."/>
            <person name="Cook E.D."/>
            <person name="Fabbretti R."/>
            <person name="Stockinger H."/>
            <person name="Long L."/>
            <person name="Farmerie W.G."/>
            <person name="Oakey J."/>
            <person name="Boomsma J.J."/>
            <person name="Pamilo P."/>
            <person name="Yi S.V."/>
            <person name="Heinze J."/>
            <person name="Goodisman M.A."/>
            <person name="Farinelli L."/>
            <person name="Harshman K."/>
            <person name="Hulo N."/>
            <person name="Cerutti L."/>
            <person name="Xenarios I."/>
            <person name="Shoemaker D."/>
            <person name="Keller L."/>
        </authorList>
    </citation>
    <scope>NUCLEOTIDE SEQUENCE [LARGE SCALE GENOMIC DNA]</scope>
</reference>
<protein>
    <submittedName>
        <fullName evidence="1">Uncharacterized protein</fullName>
    </submittedName>
</protein>